<protein>
    <submittedName>
        <fullName evidence="1">Uncharacterized protein</fullName>
    </submittedName>
</protein>
<evidence type="ECO:0000313" key="1">
    <source>
        <dbReference type="EMBL" id="GFH30174.1"/>
    </source>
</evidence>
<gene>
    <name evidence="1" type="ORF">HaLaN_28973</name>
</gene>
<proteinExistence type="predicted"/>
<accession>A0A6A0ADJ2</accession>
<sequence>MKARNKPMPPAVASMMASMGYEL</sequence>
<organism evidence="1 2">
    <name type="scientific">Haematococcus lacustris</name>
    <name type="common">Green alga</name>
    <name type="synonym">Haematococcus pluvialis</name>
    <dbReference type="NCBI Taxonomy" id="44745"/>
    <lineage>
        <taxon>Eukaryota</taxon>
        <taxon>Viridiplantae</taxon>
        <taxon>Chlorophyta</taxon>
        <taxon>core chlorophytes</taxon>
        <taxon>Chlorophyceae</taxon>
        <taxon>CS clade</taxon>
        <taxon>Chlamydomonadales</taxon>
        <taxon>Haematococcaceae</taxon>
        <taxon>Haematococcus</taxon>
    </lineage>
</organism>
<comment type="caution">
    <text evidence="1">The sequence shown here is derived from an EMBL/GenBank/DDBJ whole genome shotgun (WGS) entry which is preliminary data.</text>
</comment>
<keyword evidence="2" id="KW-1185">Reference proteome</keyword>
<dbReference type="Proteomes" id="UP000485058">
    <property type="component" value="Unassembled WGS sequence"/>
</dbReference>
<dbReference type="EMBL" id="BLLF01004746">
    <property type="protein sequence ID" value="GFH30174.1"/>
    <property type="molecule type" value="Genomic_DNA"/>
</dbReference>
<reference evidence="1 2" key="1">
    <citation type="submission" date="2020-02" db="EMBL/GenBank/DDBJ databases">
        <title>Draft genome sequence of Haematococcus lacustris strain NIES-144.</title>
        <authorList>
            <person name="Morimoto D."/>
            <person name="Nakagawa S."/>
            <person name="Yoshida T."/>
            <person name="Sawayama S."/>
        </authorList>
    </citation>
    <scope>NUCLEOTIDE SEQUENCE [LARGE SCALE GENOMIC DNA]</scope>
    <source>
        <strain evidence="1 2">NIES-144</strain>
    </source>
</reference>
<evidence type="ECO:0000313" key="2">
    <source>
        <dbReference type="Proteomes" id="UP000485058"/>
    </source>
</evidence>
<feature type="non-terminal residue" evidence="1">
    <location>
        <position position="1"/>
    </location>
</feature>
<dbReference type="AlphaFoldDB" id="A0A6A0ADJ2"/>
<name>A0A6A0ADJ2_HAELA</name>